<evidence type="ECO:0000313" key="3">
    <source>
        <dbReference type="Proteomes" id="UP001202180"/>
    </source>
</evidence>
<evidence type="ECO:0000313" key="2">
    <source>
        <dbReference type="EMBL" id="MCK8494588.1"/>
    </source>
</evidence>
<comment type="caution">
    <text evidence="2">The sequence shown here is derived from an EMBL/GenBank/DDBJ whole genome shotgun (WGS) entry which is preliminary data.</text>
</comment>
<protein>
    <submittedName>
        <fullName evidence="2">Uncharacterized protein</fullName>
    </submittedName>
</protein>
<feature type="compositionally biased region" description="Basic and acidic residues" evidence="1">
    <location>
        <begin position="49"/>
        <end position="61"/>
    </location>
</feature>
<sequence length="92" mass="10360">MKTKRIEELLDEVKSLRKKVKKSAQAQAKVEDKLAQVEILVKALYHQVKDEQDQSGKEGKPGKKSKKNKLDDASAQELAQIANETEEKTAQL</sequence>
<organism evidence="2 3">
    <name type="scientific">Spirosoma liriopis</name>
    <dbReference type="NCBI Taxonomy" id="2937440"/>
    <lineage>
        <taxon>Bacteria</taxon>
        <taxon>Pseudomonadati</taxon>
        <taxon>Bacteroidota</taxon>
        <taxon>Cytophagia</taxon>
        <taxon>Cytophagales</taxon>
        <taxon>Cytophagaceae</taxon>
        <taxon>Spirosoma</taxon>
    </lineage>
</organism>
<reference evidence="2 3" key="1">
    <citation type="submission" date="2022-04" db="EMBL/GenBank/DDBJ databases">
        <title>Spirosoma sp. strain RP8 genome sequencing and assembly.</title>
        <authorList>
            <person name="Jung Y."/>
        </authorList>
    </citation>
    <scope>NUCLEOTIDE SEQUENCE [LARGE SCALE GENOMIC DNA]</scope>
    <source>
        <strain evidence="2 3">RP8</strain>
    </source>
</reference>
<proteinExistence type="predicted"/>
<dbReference type="EMBL" id="JALPRF010000003">
    <property type="protein sequence ID" value="MCK8494588.1"/>
    <property type="molecule type" value="Genomic_DNA"/>
</dbReference>
<accession>A0ABT0HSH1</accession>
<evidence type="ECO:0000256" key="1">
    <source>
        <dbReference type="SAM" id="MobiDB-lite"/>
    </source>
</evidence>
<gene>
    <name evidence="2" type="ORF">M0L20_22155</name>
</gene>
<keyword evidence="3" id="KW-1185">Reference proteome</keyword>
<dbReference type="Proteomes" id="UP001202180">
    <property type="component" value="Unassembled WGS sequence"/>
</dbReference>
<dbReference type="RefSeq" id="WP_232558777.1">
    <property type="nucleotide sequence ID" value="NZ_JALPRF010000003.1"/>
</dbReference>
<name>A0ABT0HSH1_9BACT</name>
<feature type="region of interest" description="Disordered" evidence="1">
    <location>
        <begin position="49"/>
        <end position="92"/>
    </location>
</feature>